<keyword evidence="1" id="KW-0863">Zinc-finger</keyword>
<evidence type="ECO:0000256" key="2">
    <source>
        <dbReference type="SAM" id="MobiDB-lite"/>
    </source>
</evidence>
<dbReference type="InterPro" id="IPR001878">
    <property type="entry name" value="Znf_CCHC"/>
</dbReference>
<dbReference type="Proteomes" id="UP001189429">
    <property type="component" value="Unassembled WGS sequence"/>
</dbReference>
<keyword evidence="1" id="KW-0862">Zinc</keyword>
<feature type="region of interest" description="Disordered" evidence="2">
    <location>
        <begin position="756"/>
        <end position="779"/>
    </location>
</feature>
<name>A0ABN9Y3B1_9DINO</name>
<feature type="compositionally biased region" description="Low complexity" evidence="2">
    <location>
        <begin position="25"/>
        <end position="61"/>
    </location>
</feature>
<feature type="domain" description="CCHC-type" evidence="3">
    <location>
        <begin position="238"/>
        <end position="253"/>
    </location>
</feature>
<dbReference type="PROSITE" id="PS50158">
    <property type="entry name" value="ZF_CCHC"/>
    <property type="match status" value="1"/>
</dbReference>
<keyword evidence="1" id="KW-0479">Metal-binding</keyword>
<sequence length="1097" mass="118982">MEELAKRLQAMEARQQELAQDFQRQRGQAAEQGPQAAQAELAQLRAAPAAAPQQQPPLERLGGATVDARTLGKPASFSGRREAWRGFCFVFHAFACAAHANVAELFKRAEAMGARVVDGRDLDEAAAALQPPAYALAMTTTDDTHILLHSVEEGDGAEAWRRLCWEYEPDKRARHAAVFHALLRREFGEDPNGDLANVIESFERGVRRCEGQSGKALDPDVKISTLVGGMQNVKGKECHYCGKLSHIKQDCRKPNADIKAGKVDASGQPPPGAAVGDPLTIHVIQPAGAVAAVGPGGVELALLGSGVVARPVDHAPDVPALLPRRDLRPMASATSEPIINYSAKNTTYVLDNGEELAIAWNAANVDCLAPSASALRRGGATVVVAPERETLRAASGGCGDLAIHPDVPWSRFRRGDRGIRAARAPAAIEEAELRRSAKVPIGFSDHEKEEHYLTCIPSRSRRCCCARAAAPGDPRRRARAPAAVLLKPTVMMDYTFVTDPPSDMMTISNACDQELGMALPLVHGKGPVEIAMHLGHWSRKVIILRVDGEPANKALTEAIRIGRADPSVLEMKPQHSPKPVGAVENMSNEVKNLLRTAVMHRRDEAKVELHTGHPPVPRFTQHCGWCTRARAARADGRAACERLKGWPCNGKIAFFGKCLWHQTPDASHLSPLDERWSARVWSGTSWKTDERIIALGSEVRLARSVRRKAQGRRWGTEMRNEVPCTPRLPRLGAQTPAARPIARACLAYLDRSRSPRQADFVPKPHRAPPRMPEPPPKSRWQPLAEAEIEAASIAAKREREDLSFQEKVELFESGAALAAYAATPDIGARDVKDHKTGEDCETTAQSRCVAMELNMHDRDTRAATPPLKFIKLIVPRVASIRRPGTNDWIRVLGFYDIAAAFWRAGLLLGEPIAAIPPRGEEAPGMALQMLKVFEQCGYQVLKTSPQIFYARQCDSLAGLWGDDIMAGAGNEGVDHLDTMISGLCNIKGSPCSKQIGRDDPATLDELDGEAQTKYAATPAELRGIVDGVARGIMAQGFFRAIADLRGTRAAWSVTVGSDATAAIDISARTGVQDACETNVADPETTASGPRKHQELMS</sequence>
<proteinExistence type="predicted"/>
<evidence type="ECO:0000313" key="5">
    <source>
        <dbReference type="Proteomes" id="UP001189429"/>
    </source>
</evidence>
<organism evidence="4 5">
    <name type="scientific">Prorocentrum cordatum</name>
    <dbReference type="NCBI Taxonomy" id="2364126"/>
    <lineage>
        <taxon>Eukaryota</taxon>
        <taxon>Sar</taxon>
        <taxon>Alveolata</taxon>
        <taxon>Dinophyceae</taxon>
        <taxon>Prorocentrales</taxon>
        <taxon>Prorocentraceae</taxon>
        <taxon>Prorocentrum</taxon>
    </lineage>
</organism>
<dbReference type="SUPFAM" id="SSF57756">
    <property type="entry name" value="Retrovirus zinc finger-like domains"/>
    <property type="match status" value="1"/>
</dbReference>
<evidence type="ECO:0000259" key="3">
    <source>
        <dbReference type="PROSITE" id="PS50158"/>
    </source>
</evidence>
<dbReference type="InterPro" id="IPR036875">
    <property type="entry name" value="Znf_CCHC_sf"/>
</dbReference>
<comment type="caution">
    <text evidence="4">The sequence shown here is derived from an EMBL/GenBank/DDBJ whole genome shotgun (WGS) entry which is preliminary data.</text>
</comment>
<feature type="region of interest" description="Disordered" evidence="2">
    <location>
        <begin position="16"/>
        <end position="62"/>
    </location>
</feature>
<protein>
    <recommendedName>
        <fullName evidence="3">CCHC-type domain-containing protein</fullName>
    </recommendedName>
</protein>
<evidence type="ECO:0000256" key="1">
    <source>
        <dbReference type="PROSITE-ProRule" id="PRU00047"/>
    </source>
</evidence>
<reference evidence="4" key="1">
    <citation type="submission" date="2023-10" db="EMBL/GenBank/DDBJ databases">
        <authorList>
            <person name="Chen Y."/>
            <person name="Shah S."/>
            <person name="Dougan E. K."/>
            <person name="Thang M."/>
            <person name="Chan C."/>
        </authorList>
    </citation>
    <scope>NUCLEOTIDE SEQUENCE [LARGE SCALE GENOMIC DNA]</scope>
</reference>
<dbReference type="EMBL" id="CAUYUJ010021778">
    <property type="protein sequence ID" value="CAK0906981.1"/>
    <property type="molecule type" value="Genomic_DNA"/>
</dbReference>
<gene>
    <name evidence="4" type="ORF">PCOR1329_LOCUS82127</name>
</gene>
<keyword evidence="5" id="KW-1185">Reference proteome</keyword>
<evidence type="ECO:0000313" key="4">
    <source>
        <dbReference type="EMBL" id="CAK0906981.1"/>
    </source>
</evidence>
<accession>A0ABN9Y3B1</accession>